<accession>A0A166HE37</accession>
<feature type="transmembrane region" description="Helical" evidence="11">
    <location>
        <begin position="18"/>
        <end position="37"/>
    </location>
</feature>
<dbReference type="AlphaFoldDB" id="A0A166HE37"/>
<sequence>MAHRGHDGYDFTPVLTNYFFLFTTILAVAAWFIAFIGQAVATADRGNGAVGVMWFAIFLQLALILGVLHTLASDAIGLHRFQISVFGAVAIVFSVFGVNEGIFTTIGSLDAMAAGWLVLAIVNILWVLYFTSEEDSLVLHVFNLLGTGGLTPPRRGGRRHSRTSSGQGMQVNGAYGAYGSGGIGSATNGGFDMKGSTGPQGTIGNANDLAGRSNPNLGGSLGPTGMDGQDAAPLMGNTGNSPASGPPAGLAVTTPEPNRDTGEAYMYRAKALYTYQASPDDPNEISFQKGEVLDILDKQGKWWQSRKADGTSGIAPSSDYFLLQSSFLRYSSRFQTIFRLSSGGDHEDVFKYSRWCPDIIFYPV</sequence>
<dbReference type="CDD" id="cd11855">
    <property type="entry name" value="SH3_Sho1p"/>
    <property type="match status" value="1"/>
</dbReference>
<dbReference type="GO" id="GO:0005886">
    <property type="term" value="C:plasma membrane"/>
    <property type="evidence" value="ECO:0007669"/>
    <property type="project" value="UniProtKB-SubCell"/>
</dbReference>
<keyword evidence="5 11" id="KW-0812">Transmembrane</keyword>
<dbReference type="SMART" id="SM00326">
    <property type="entry name" value="SH3"/>
    <property type="match status" value="1"/>
</dbReference>
<dbReference type="InterPro" id="IPR035522">
    <property type="entry name" value="Sho1_SH3"/>
</dbReference>
<evidence type="ECO:0000256" key="9">
    <source>
        <dbReference type="PROSITE-ProRule" id="PRU00192"/>
    </source>
</evidence>
<dbReference type="Proteomes" id="UP000076798">
    <property type="component" value="Unassembled WGS sequence"/>
</dbReference>
<evidence type="ECO:0000256" key="2">
    <source>
        <dbReference type="ARBA" id="ARBA00009739"/>
    </source>
</evidence>
<evidence type="ECO:0000256" key="1">
    <source>
        <dbReference type="ARBA" id="ARBA00004651"/>
    </source>
</evidence>
<name>A0A166HE37_9AGAM</name>
<evidence type="ECO:0000256" key="10">
    <source>
        <dbReference type="SAM" id="MobiDB-lite"/>
    </source>
</evidence>
<dbReference type="Pfam" id="PF00018">
    <property type="entry name" value="SH3_1"/>
    <property type="match status" value="1"/>
</dbReference>
<organism evidence="13 14">
    <name type="scientific">Sistotremastrum suecicum HHB10207 ss-3</name>
    <dbReference type="NCBI Taxonomy" id="1314776"/>
    <lineage>
        <taxon>Eukaryota</taxon>
        <taxon>Fungi</taxon>
        <taxon>Dikarya</taxon>
        <taxon>Basidiomycota</taxon>
        <taxon>Agaricomycotina</taxon>
        <taxon>Agaricomycetes</taxon>
        <taxon>Sistotremastrales</taxon>
        <taxon>Sistotremastraceae</taxon>
        <taxon>Sistotremastrum</taxon>
    </lineage>
</organism>
<dbReference type="InterPro" id="IPR001452">
    <property type="entry name" value="SH3_domain"/>
</dbReference>
<dbReference type="PRINTS" id="PR00452">
    <property type="entry name" value="SH3DOMAIN"/>
</dbReference>
<dbReference type="STRING" id="1314776.A0A166HE37"/>
<feature type="transmembrane region" description="Helical" evidence="11">
    <location>
        <begin position="49"/>
        <end position="69"/>
    </location>
</feature>
<evidence type="ECO:0000259" key="12">
    <source>
        <dbReference type="PROSITE" id="PS50002"/>
    </source>
</evidence>
<keyword evidence="4" id="KW-1003">Cell membrane</keyword>
<dbReference type="EMBL" id="KV428012">
    <property type="protein sequence ID" value="KZT42616.1"/>
    <property type="molecule type" value="Genomic_DNA"/>
</dbReference>
<evidence type="ECO:0000256" key="11">
    <source>
        <dbReference type="SAM" id="Phobius"/>
    </source>
</evidence>
<dbReference type="Gene3D" id="2.30.30.40">
    <property type="entry name" value="SH3 Domains"/>
    <property type="match status" value="1"/>
</dbReference>
<protein>
    <recommendedName>
        <fullName evidence="12">SH3 domain-containing protein</fullName>
    </recommendedName>
</protein>
<keyword evidence="7" id="KW-0346">Stress response</keyword>
<feature type="transmembrane region" description="Helical" evidence="11">
    <location>
        <begin position="111"/>
        <end position="131"/>
    </location>
</feature>
<evidence type="ECO:0000313" key="13">
    <source>
        <dbReference type="EMBL" id="KZT42616.1"/>
    </source>
</evidence>
<feature type="region of interest" description="Disordered" evidence="10">
    <location>
        <begin position="190"/>
        <end position="260"/>
    </location>
</feature>
<feature type="domain" description="SH3" evidence="12">
    <location>
        <begin position="264"/>
        <end position="325"/>
    </location>
</feature>
<keyword evidence="14" id="KW-1185">Reference proteome</keyword>
<dbReference type="PROSITE" id="PS50002">
    <property type="entry name" value="SH3"/>
    <property type="match status" value="1"/>
</dbReference>
<evidence type="ECO:0000256" key="3">
    <source>
        <dbReference type="ARBA" id="ARBA00022443"/>
    </source>
</evidence>
<evidence type="ECO:0000256" key="8">
    <source>
        <dbReference type="ARBA" id="ARBA00023136"/>
    </source>
</evidence>
<evidence type="ECO:0000256" key="5">
    <source>
        <dbReference type="ARBA" id="ARBA00022692"/>
    </source>
</evidence>
<dbReference type="OrthoDB" id="25408at2759"/>
<dbReference type="SUPFAM" id="SSF50044">
    <property type="entry name" value="SH3-domain"/>
    <property type="match status" value="1"/>
</dbReference>
<keyword evidence="8 11" id="KW-0472">Membrane</keyword>
<evidence type="ECO:0000256" key="6">
    <source>
        <dbReference type="ARBA" id="ARBA00022989"/>
    </source>
</evidence>
<evidence type="ECO:0000256" key="7">
    <source>
        <dbReference type="ARBA" id="ARBA00023016"/>
    </source>
</evidence>
<evidence type="ECO:0000256" key="4">
    <source>
        <dbReference type="ARBA" id="ARBA00022475"/>
    </source>
</evidence>
<evidence type="ECO:0000313" key="14">
    <source>
        <dbReference type="Proteomes" id="UP000076798"/>
    </source>
</evidence>
<keyword evidence="3 9" id="KW-0728">SH3 domain</keyword>
<gene>
    <name evidence="13" type="ORF">SISSUDRAFT_1112492</name>
</gene>
<reference evidence="13 14" key="1">
    <citation type="journal article" date="2016" name="Mol. Biol. Evol.">
        <title>Comparative Genomics of Early-Diverging Mushroom-Forming Fungi Provides Insights into the Origins of Lignocellulose Decay Capabilities.</title>
        <authorList>
            <person name="Nagy L.G."/>
            <person name="Riley R."/>
            <person name="Tritt A."/>
            <person name="Adam C."/>
            <person name="Daum C."/>
            <person name="Floudas D."/>
            <person name="Sun H."/>
            <person name="Yadav J.S."/>
            <person name="Pangilinan J."/>
            <person name="Larsson K.H."/>
            <person name="Matsuura K."/>
            <person name="Barry K."/>
            <person name="Labutti K."/>
            <person name="Kuo R."/>
            <person name="Ohm R.A."/>
            <person name="Bhattacharya S.S."/>
            <person name="Shirouzu T."/>
            <person name="Yoshinaga Y."/>
            <person name="Martin F.M."/>
            <person name="Grigoriev I.V."/>
            <person name="Hibbett D.S."/>
        </authorList>
    </citation>
    <scope>NUCLEOTIDE SEQUENCE [LARGE SCALE GENOMIC DNA]</scope>
    <source>
        <strain evidence="13 14">HHB10207 ss-3</strain>
    </source>
</reference>
<dbReference type="InterPro" id="IPR036028">
    <property type="entry name" value="SH3-like_dom_sf"/>
</dbReference>
<feature type="transmembrane region" description="Helical" evidence="11">
    <location>
        <begin position="81"/>
        <end position="99"/>
    </location>
</feature>
<feature type="non-terminal residue" evidence="13">
    <location>
        <position position="364"/>
    </location>
</feature>
<comment type="subcellular location">
    <subcellularLocation>
        <location evidence="1">Cell membrane</location>
        <topology evidence="1">Multi-pass membrane protein</topology>
    </subcellularLocation>
</comment>
<comment type="similarity">
    <text evidence="2">Belongs to the SHO1 family.</text>
</comment>
<proteinExistence type="inferred from homology"/>
<keyword evidence="6 11" id="KW-1133">Transmembrane helix</keyword>